<organism evidence="1 2">
    <name type="scientific">Mesoterricola sediminis</name>
    <dbReference type="NCBI Taxonomy" id="2927980"/>
    <lineage>
        <taxon>Bacteria</taxon>
        <taxon>Pseudomonadati</taxon>
        <taxon>Acidobacteriota</taxon>
        <taxon>Holophagae</taxon>
        <taxon>Holophagales</taxon>
        <taxon>Holophagaceae</taxon>
        <taxon>Mesoterricola</taxon>
    </lineage>
</organism>
<dbReference type="Proteomes" id="UP001228113">
    <property type="component" value="Chromosome"/>
</dbReference>
<dbReference type="EMBL" id="AP027081">
    <property type="protein sequence ID" value="BDU76333.1"/>
    <property type="molecule type" value="Genomic_DNA"/>
</dbReference>
<evidence type="ECO:0000313" key="2">
    <source>
        <dbReference type="Proteomes" id="UP001228113"/>
    </source>
</evidence>
<keyword evidence="2" id="KW-1185">Reference proteome</keyword>
<sequence length="174" mass="19562">MKHASSRIDFALLARCNDTPNPLRAFLEHHQGPIPDAVYLASGEMGFWSFAFVLPGQTRYSCIRCGACCRNIHAIDDLVLDGGDCPHLVGNLCGAYDKRWSACRTYPFNTHRTPEGTDLLMIDRNCQGTGQGYLITADRYRSIIRSLNAEYARLDGVEIRYERPPDFLDQEADS</sequence>
<dbReference type="RefSeq" id="WP_243347213.1">
    <property type="nucleotide sequence ID" value="NZ_AP027081.1"/>
</dbReference>
<gene>
    <name evidence="1" type="ORF">METESE_12910</name>
</gene>
<proteinExistence type="predicted"/>
<dbReference type="AlphaFoldDB" id="A0AA48H5H1"/>
<protein>
    <submittedName>
        <fullName evidence="1">Uncharacterized protein</fullName>
    </submittedName>
</protein>
<accession>A0AA48H5H1</accession>
<name>A0AA48H5H1_9BACT</name>
<reference evidence="1" key="1">
    <citation type="journal article" date="2023" name="Int. J. Syst. Evol. Microbiol.">
        <title>Mesoterricola silvestris gen. nov., sp. nov., Mesoterricola sediminis sp. nov., Geothrix oryzae sp. nov., Geothrix edaphica sp. nov., Geothrix rubra sp. nov., and Geothrix limicola sp. nov., six novel members of Acidobacteriota isolated from soils.</title>
        <authorList>
            <person name="Itoh H."/>
            <person name="Sugisawa Y."/>
            <person name="Mise K."/>
            <person name="Xu Z."/>
            <person name="Kuniyasu M."/>
            <person name="Ushijima N."/>
            <person name="Kawano K."/>
            <person name="Kobayashi E."/>
            <person name="Shiratori Y."/>
            <person name="Masuda Y."/>
            <person name="Senoo K."/>
        </authorList>
    </citation>
    <scope>NUCLEOTIDE SEQUENCE</scope>
    <source>
        <strain evidence="1">W786</strain>
    </source>
</reference>
<evidence type="ECO:0000313" key="1">
    <source>
        <dbReference type="EMBL" id="BDU76333.1"/>
    </source>
</evidence>
<dbReference type="KEGG" id="msea:METESE_12910"/>